<evidence type="ECO:0000313" key="1">
    <source>
        <dbReference type="EMBL" id="OBY10312.1"/>
    </source>
</evidence>
<dbReference type="EMBL" id="MAPZ01000021">
    <property type="protein sequence ID" value="OBY10312.1"/>
    <property type="molecule type" value="Genomic_DNA"/>
</dbReference>
<evidence type="ECO:0000313" key="2">
    <source>
        <dbReference type="Proteomes" id="UP000092714"/>
    </source>
</evidence>
<dbReference type="RefSeq" id="WP_027097321.1">
    <property type="nucleotide sequence ID" value="NZ_CYZW01000003.1"/>
</dbReference>
<protein>
    <recommendedName>
        <fullName evidence="3">DUF3604 domain-containing protein</fullName>
    </recommendedName>
</protein>
<dbReference type="Proteomes" id="UP000092714">
    <property type="component" value="Unassembled WGS sequence"/>
</dbReference>
<dbReference type="InterPro" id="IPR022028">
    <property type="entry name" value="DUF3604"/>
</dbReference>
<organism evidence="1 2">
    <name type="scientific">Clostridium paraputrificum</name>
    <dbReference type="NCBI Taxonomy" id="29363"/>
    <lineage>
        <taxon>Bacteria</taxon>
        <taxon>Bacillati</taxon>
        <taxon>Bacillota</taxon>
        <taxon>Clostridia</taxon>
        <taxon>Eubacteriales</taxon>
        <taxon>Clostridiaceae</taxon>
        <taxon>Clostridium</taxon>
    </lineage>
</organism>
<sequence length="512" mass="59531">MKYKYLITDFHTNIHHEQMNQLEEWYEQAKEMLDFWPIAYYPYYLRKDETGIFLEDIHTMDKVQEDWKKINEFVKMKNKENKDFPIFNGYEWQGAGLDGDHNVFFKNEGPLVNPMRYSQLYEELKEKDAIAIPHHLAYSLSHRGKNWETHIEEFSPFAEIYSSHGSSESGDTDIHMSRHIHMGPRTGGTSVFDGLKKGNKVGIIASGDNHVVAAQYGHGFAGVLAENNTPESIWDAILKRRVYGMTSGRVELLYEINENVMGSEFQTVEDKLKHHIKVETQEAIDRIVIYKNGKPHFTYNHGEKWMNEELDGMVKFKFKVEFGWGPDLKIYPDIQKKEWIGKLNTSGKICSIEKCWTSRGQWINEVGDNSCKFGLTTRKTTQSGKWMGPSPVTTEGFVFEIEADINSKVILEVDGQKFEKSVRELLDNTSLIVFLDEAKALAKERFGFDDYYRSDPFYHNAYKVRLMKAKPEIAYKIDKEVMLDFDNDSYYLTKVYCTDGSVAWSSPIWVKR</sequence>
<dbReference type="Pfam" id="PF12228">
    <property type="entry name" value="DUF3604"/>
    <property type="match status" value="1"/>
</dbReference>
<comment type="caution">
    <text evidence="1">The sequence shown here is derived from an EMBL/GenBank/DDBJ whole genome shotgun (WGS) entry which is preliminary data.</text>
</comment>
<reference evidence="1 2" key="1">
    <citation type="submission" date="2016-06" db="EMBL/GenBank/DDBJ databases">
        <authorList>
            <person name="Kjaerup R.B."/>
            <person name="Dalgaard T.S."/>
            <person name="Juul-Madsen H.R."/>
        </authorList>
    </citation>
    <scope>NUCLEOTIDE SEQUENCE [LARGE SCALE GENOMIC DNA]</scope>
    <source>
        <strain evidence="1 2">373-A1</strain>
    </source>
</reference>
<evidence type="ECO:0008006" key="3">
    <source>
        <dbReference type="Google" id="ProtNLM"/>
    </source>
</evidence>
<gene>
    <name evidence="1" type="ORF">CP373A1_11110</name>
</gene>
<name>A0A174WGJ2_9CLOT</name>
<keyword evidence="2" id="KW-1185">Reference proteome</keyword>
<proteinExistence type="predicted"/>
<dbReference type="SUPFAM" id="SSF89550">
    <property type="entry name" value="PHP domain-like"/>
    <property type="match status" value="1"/>
</dbReference>
<dbReference type="eggNOG" id="COG4692">
    <property type="taxonomic scope" value="Bacteria"/>
</dbReference>
<dbReference type="Gene3D" id="3.20.20.140">
    <property type="entry name" value="Metal-dependent hydrolases"/>
    <property type="match status" value="1"/>
</dbReference>
<accession>A0A174WGJ2</accession>
<dbReference type="OrthoDB" id="543560at2"/>
<dbReference type="InterPro" id="IPR016195">
    <property type="entry name" value="Pol/histidinol_Pase-like"/>
</dbReference>
<dbReference type="GeneID" id="42775158"/>
<dbReference type="AlphaFoldDB" id="A0A174WGJ2"/>